<dbReference type="Pfam" id="PF10955">
    <property type="entry name" value="Fin"/>
    <property type="match status" value="1"/>
</dbReference>
<name>A0ABS6J902_9BACI</name>
<dbReference type="Proteomes" id="UP000784880">
    <property type="component" value="Unassembled WGS sequence"/>
</dbReference>
<keyword evidence="2" id="KW-1185">Reference proteome</keyword>
<protein>
    <submittedName>
        <fullName evidence="1">Anti-sigma-F factor Fin family protein</fullName>
    </submittedName>
</protein>
<organism evidence="1 2">
    <name type="scientific">Evansella tamaricis</name>
    <dbReference type="NCBI Taxonomy" id="2069301"/>
    <lineage>
        <taxon>Bacteria</taxon>
        <taxon>Bacillati</taxon>
        <taxon>Bacillota</taxon>
        <taxon>Bacilli</taxon>
        <taxon>Bacillales</taxon>
        <taxon>Bacillaceae</taxon>
        <taxon>Evansella</taxon>
    </lineage>
</organism>
<dbReference type="InterPro" id="IPR020115">
    <property type="entry name" value="Fin"/>
</dbReference>
<dbReference type="RefSeq" id="WP_217064062.1">
    <property type="nucleotide sequence ID" value="NZ_JAHQCS010000003.1"/>
</dbReference>
<evidence type="ECO:0000313" key="2">
    <source>
        <dbReference type="Proteomes" id="UP000784880"/>
    </source>
</evidence>
<gene>
    <name evidence="1" type="ORF">KS419_00105</name>
</gene>
<proteinExistence type="predicted"/>
<dbReference type="EMBL" id="JAHQCS010000003">
    <property type="protein sequence ID" value="MBU9710166.1"/>
    <property type="molecule type" value="Genomic_DNA"/>
</dbReference>
<comment type="caution">
    <text evidence="1">The sequence shown here is derived from an EMBL/GenBank/DDBJ whole genome shotgun (WGS) entry which is preliminary data.</text>
</comment>
<sequence>MAIHYFCRHCRKNVGNLSSYEADDQQLGFNQLSEEERKDMIEYDSEGHLQVKVICEECENTLRRNPDYHAYESFLQ</sequence>
<reference evidence="1 2" key="1">
    <citation type="submission" date="2021-06" db="EMBL/GenBank/DDBJ databases">
        <title>Bacillus sp. RD4P76, an endophyte from a halophyte.</title>
        <authorList>
            <person name="Sun J.-Q."/>
        </authorList>
    </citation>
    <scope>NUCLEOTIDE SEQUENCE [LARGE SCALE GENOMIC DNA]</scope>
    <source>
        <strain evidence="1 2">CGMCC 1.15917</strain>
    </source>
</reference>
<accession>A0ABS6J902</accession>
<evidence type="ECO:0000313" key="1">
    <source>
        <dbReference type="EMBL" id="MBU9710166.1"/>
    </source>
</evidence>